<keyword evidence="2 5" id="KW-0489">Methyltransferase</keyword>
<dbReference type="CDD" id="cd02440">
    <property type="entry name" value="AdoMet_MTases"/>
    <property type="match status" value="1"/>
</dbReference>
<dbReference type="GO" id="GO:0008757">
    <property type="term" value="F:S-adenosylmethionine-dependent methyltransferase activity"/>
    <property type="evidence" value="ECO:0007669"/>
    <property type="project" value="InterPro"/>
</dbReference>
<evidence type="ECO:0000256" key="1">
    <source>
        <dbReference type="ARBA" id="ARBA00008361"/>
    </source>
</evidence>
<evidence type="ECO:0000313" key="6">
    <source>
        <dbReference type="Proteomes" id="UP000243579"/>
    </source>
</evidence>
<reference evidence="5 6" key="1">
    <citation type="journal article" date="2014" name="Genome Biol. Evol.">
        <title>The secreted proteins of Achlya hypogyna and Thraustotheca clavata identify the ancestral oomycete secretome and reveal gene acquisitions by horizontal gene transfer.</title>
        <authorList>
            <person name="Misner I."/>
            <person name="Blouin N."/>
            <person name="Leonard G."/>
            <person name="Richards T.A."/>
            <person name="Lane C.E."/>
        </authorList>
    </citation>
    <scope>NUCLEOTIDE SEQUENCE [LARGE SCALE GENOMIC DNA]</scope>
    <source>
        <strain evidence="5 6">ATCC 48635</strain>
    </source>
</reference>
<comment type="caution">
    <text evidence="5">The sequence shown here is derived from an EMBL/GenBank/DDBJ whole genome shotgun (WGS) entry which is preliminary data.</text>
</comment>
<keyword evidence="3 5" id="KW-0808">Transferase</keyword>
<comment type="similarity">
    <text evidence="1">Belongs to the methyltransferase superfamily.</text>
</comment>
<dbReference type="Gene3D" id="3.40.50.150">
    <property type="entry name" value="Vaccinia Virus protein VP39"/>
    <property type="match status" value="1"/>
</dbReference>
<dbReference type="InterPro" id="IPR029063">
    <property type="entry name" value="SAM-dependent_MTases_sf"/>
</dbReference>
<dbReference type="AlphaFoldDB" id="A0A1V9Z051"/>
<keyword evidence="6" id="KW-1185">Reference proteome</keyword>
<protein>
    <submittedName>
        <fullName evidence="5">Methyltransferase-like protein 13-like isoform X1</fullName>
    </submittedName>
</protein>
<evidence type="ECO:0000256" key="3">
    <source>
        <dbReference type="ARBA" id="ARBA00022679"/>
    </source>
</evidence>
<proteinExistence type="inferred from homology"/>
<gene>
    <name evidence="5" type="ORF">ACHHYP_04729</name>
</gene>
<evidence type="ECO:0000256" key="2">
    <source>
        <dbReference type="ARBA" id="ARBA00022603"/>
    </source>
</evidence>
<dbReference type="SUPFAM" id="SSF53335">
    <property type="entry name" value="S-adenosyl-L-methionine-dependent methyltransferases"/>
    <property type="match status" value="1"/>
</dbReference>
<dbReference type="Pfam" id="PF08241">
    <property type="entry name" value="Methyltransf_11"/>
    <property type="match status" value="1"/>
</dbReference>
<dbReference type="InterPro" id="IPR051419">
    <property type="entry name" value="Lys/N-term_MeTrsfase_sf"/>
</dbReference>
<dbReference type="InterPro" id="IPR013216">
    <property type="entry name" value="Methyltransf_11"/>
</dbReference>
<dbReference type="OrthoDB" id="411785at2759"/>
<evidence type="ECO:0000259" key="4">
    <source>
        <dbReference type="Pfam" id="PF08241"/>
    </source>
</evidence>
<dbReference type="EMBL" id="JNBR01000536">
    <property type="protein sequence ID" value="OQR91396.1"/>
    <property type="molecule type" value="Genomic_DNA"/>
</dbReference>
<dbReference type="PANTHER" id="PTHR12176">
    <property type="entry name" value="SAM-DEPENDENT METHYLTRANSFERASE SUPERFAMILY PROTEIN"/>
    <property type="match status" value="1"/>
</dbReference>
<dbReference type="GO" id="GO:0032259">
    <property type="term" value="P:methylation"/>
    <property type="evidence" value="ECO:0007669"/>
    <property type="project" value="UniProtKB-KW"/>
</dbReference>
<accession>A0A1V9Z051</accession>
<dbReference type="PANTHER" id="PTHR12176:SF79">
    <property type="entry name" value="METHYLTRANSFERASE TYPE 11 DOMAIN-CONTAINING PROTEIN"/>
    <property type="match status" value="1"/>
</dbReference>
<sequence length="200" mass="21931">MAARPDYGSPEYWDARYISEGNRTSHDCYFNYAAIQKGLEPFFKPAKAERILIVGCGTSTMGEDMLAAGFRDVTCMDFSSAAIRILTQRQVVKQPSIKYLVMDVRDMSAFSDGSFDAVIDKGVLDSVVCGVANSAAASSMMDEVFRILSPDGACFVFSNGTYASRAPYIDSNPAWQINQISIGQPIHFLALYLRKKAALS</sequence>
<dbReference type="Proteomes" id="UP000243579">
    <property type="component" value="Unassembled WGS sequence"/>
</dbReference>
<organism evidence="5 6">
    <name type="scientific">Achlya hypogyna</name>
    <name type="common">Oomycete</name>
    <name type="synonym">Protoachlya hypogyna</name>
    <dbReference type="NCBI Taxonomy" id="1202772"/>
    <lineage>
        <taxon>Eukaryota</taxon>
        <taxon>Sar</taxon>
        <taxon>Stramenopiles</taxon>
        <taxon>Oomycota</taxon>
        <taxon>Saprolegniomycetes</taxon>
        <taxon>Saprolegniales</taxon>
        <taxon>Achlyaceae</taxon>
        <taxon>Achlya</taxon>
    </lineage>
</organism>
<evidence type="ECO:0000313" key="5">
    <source>
        <dbReference type="EMBL" id="OQR91396.1"/>
    </source>
</evidence>
<name>A0A1V9Z051_ACHHY</name>
<feature type="domain" description="Methyltransferase type 11" evidence="4">
    <location>
        <begin position="54"/>
        <end position="155"/>
    </location>
</feature>